<dbReference type="AlphaFoldDB" id="A0A6M3JHM8"/>
<dbReference type="EMBL" id="MT141625">
    <property type="protein sequence ID" value="QJA68531.1"/>
    <property type="molecule type" value="Genomic_DNA"/>
</dbReference>
<reference evidence="1" key="1">
    <citation type="submission" date="2020-03" db="EMBL/GenBank/DDBJ databases">
        <title>The deep terrestrial virosphere.</title>
        <authorList>
            <person name="Holmfeldt K."/>
            <person name="Nilsson E."/>
            <person name="Simone D."/>
            <person name="Lopez-Fernandez M."/>
            <person name="Wu X."/>
            <person name="de Brujin I."/>
            <person name="Lundin D."/>
            <person name="Andersson A."/>
            <person name="Bertilsson S."/>
            <person name="Dopson M."/>
        </authorList>
    </citation>
    <scope>NUCLEOTIDE SEQUENCE</scope>
    <source>
        <strain evidence="1">MM415A06258</strain>
        <strain evidence="2">MM415B02556</strain>
    </source>
</reference>
<protein>
    <submittedName>
        <fullName evidence="1">Uncharacterized protein</fullName>
    </submittedName>
</protein>
<dbReference type="EMBL" id="MT142844">
    <property type="protein sequence ID" value="QJA89409.1"/>
    <property type="molecule type" value="Genomic_DNA"/>
</dbReference>
<accession>A0A6M3JHM8</accession>
<gene>
    <name evidence="1" type="ORF">MM415A06258_0011</name>
    <name evidence="2" type="ORF">MM415B02556_0010</name>
</gene>
<evidence type="ECO:0000313" key="2">
    <source>
        <dbReference type="EMBL" id="QJA89409.1"/>
    </source>
</evidence>
<proteinExistence type="predicted"/>
<name>A0A6M3JHM8_9ZZZZ</name>
<evidence type="ECO:0000313" key="1">
    <source>
        <dbReference type="EMBL" id="QJA68531.1"/>
    </source>
</evidence>
<sequence length="75" mass="8364">MTERKFKIGDRVRIIGQKRPEWGDCPAQTGDAGTVKLFVFGCKNMPAVDVDGREKHPWGGWGFDESELELIEGGN</sequence>
<organism evidence="1">
    <name type="scientific">viral metagenome</name>
    <dbReference type="NCBI Taxonomy" id="1070528"/>
    <lineage>
        <taxon>unclassified sequences</taxon>
        <taxon>metagenomes</taxon>
        <taxon>organismal metagenomes</taxon>
    </lineage>
</organism>